<proteinExistence type="inferred from homology"/>
<feature type="region of interest" description="Disordered" evidence="2">
    <location>
        <begin position="251"/>
        <end position="291"/>
    </location>
</feature>
<reference evidence="5" key="1">
    <citation type="submission" date="2020-10" db="EMBL/GenBank/DDBJ databases">
        <authorList>
            <person name="Gilroy R."/>
        </authorList>
    </citation>
    <scope>NUCLEOTIDE SEQUENCE</scope>
    <source>
        <strain evidence="5">ChiBcec7-5410</strain>
    </source>
</reference>
<feature type="domain" description="DprA winged helix" evidence="4">
    <location>
        <begin position="292"/>
        <end position="346"/>
    </location>
</feature>
<dbReference type="InterPro" id="IPR036388">
    <property type="entry name" value="WH-like_DNA-bd_sf"/>
</dbReference>
<dbReference type="PANTHER" id="PTHR43022">
    <property type="entry name" value="PROTEIN SMF"/>
    <property type="match status" value="1"/>
</dbReference>
<organism evidence="5 6">
    <name type="scientific">Candidatus Faecivivens stercoripullorum</name>
    <dbReference type="NCBI Taxonomy" id="2840805"/>
    <lineage>
        <taxon>Bacteria</taxon>
        <taxon>Bacillati</taxon>
        <taxon>Bacillota</taxon>
        <taxon>Clostridia</taxon>
        <taxon>Eubacteriales</taxon>
        <taxon>Oscillospiraceae</taxon>
        <taxon>Oscillospiraceae incertae sedis</taxon>
        <taxon>Candidatus Faecivivens</taxon>
    </lineage>
</organism>
<evidence type="ECO:0000259" key="4">
    <source>
        <dbReference type="Pfam" id="PF17782"/>
    </source>
</evidence>
<dbReference type="Gene3D" id="1.10.10.10">
    <property type="entry name" value="Winged helix-like DNA-binding domain superfamily/Winged helix DNA-binding domain"/>
    <property type="match status" value="1"/>
</dbReference>
<dbReference type="Proteomes" id="UP000824160">
    <property type="component" value="Unassembled WGS sequence"/>
</dbReference>
<comment type="similarity">
    <text evidence="1">Belongs to the DprA/Smf family.</text>
</comment>
<dbReference type="AlphaFoldDB" id="A0A9D1KT62"/>
<evidence type="ECO:0000256" key="1">
    <source>
        <dbReference type="ARBA" id="ARBA00006525"/>
    </source>
</evidence>
<dbReference type="Pfam" id="PF02481">
    <property type="entry name" value="DNA_processg_A"/>
    <property type="match status" value="1"/>
</dbReference>
<sequence>MDRCKKLGVQIITMEDEEYPESLLHIFCPPVVLYVQGSLSCLKDHLAVAAVGSRQAIDYYNSEMGNICYQLAVAGAVIVSGCAVGNDTYAHLGCMAGKGPTIGVLACGSDVNYPVQSKELKKQILNSGGALVTELPPGTKSPRGYFHARNRLIAGLADCLLLGQVPMRSGAIITAEAAVDQGKEIFCIPPCNISEPACMGVAPFIRDGAKIAMSGYDIASMYGDIYRSTLNPEIYQHQMYLFRLAEESADMPAPKKKGGSKNASETKKSSSRRKTSTESVEEKNVKSIDLSEYEEDDPRRLILSMLTDEPRMLDELQEQSQLPTRLLLQLLTELEMGGIIEAMGGQRYKLA</sequence>
<dbReference type="GO" id="GO:0009294">
    <property type="term" value="P:DNA-mediated transformation"/>
    <property type="evidence" value="ECO:0007669"/>
    <property type="project" value="InterPro"/>
</dbReference>
<dbReference type="PANTHER" id="PTHR43022:SF1">
    <property type="entry name" value="PROTEIN SMF"/>
    <property type="match status" value="1"/>
</dbReference>
<evidence type="ECO:0000256" key="2">
    <source>
        <dbReference type="SAM" id="MobiDB-lite"/>
    </source>
</evidence>
<reference evidence="5" key="2">
    <citation type="journal article" date="2021" name="PeerJ">
        <title>Extensive microbial diversity within the chicken gut microbiome revealed by metagenomics and culture.</title>
        <authorList>
            <person name="Gilroy R."/>
            <person name="Ravi A."/>
            <person name="Getino M."/>
            <person name="Pursley I."/>
            <person name="Horton D.L."/>
            <person name="Alikhan N.F."/>
            <person name="Baker D."/>
            <person name="Gharbi K."/>
            <person name="Hall N."/>
            <person name="Watson M."/>
            <person name="Adriaenssens E.M."/>
            <person name="Foster-Nyarko E."/>
            <person name="Jarju S."/>
            <person name="Secka A."/>
            <person name="Antonio M."/>
            <person name="Oren A."/>
            <person name="Chaudhuri R.R."/>
            <person name="La Ragione R."/>
            <person name="Hildebrand F."/>
            <person name="Pallen M.J."/>
        </authorList>
    </citation>
    <scope>NUCLEOTIDE SEQUENCE</scope>
    <source>
        <strain evidence="5">ChiBcec7-5410</strain>
    </source>
</reference>
<evidence type="ECO:0000259" key="3">
    <source>
        <dbReference type="Pfam" id="PF02481"/>
    </source>
</evidence>
<dbReference type="Pfam" id="PF17782">
    <property type="entry name" value="WHD_DprA"/>
    <property type="match status" value="1"/>
</dbReference>
<dbReference type="Gene3D" id="3.40.50.450">
    <property type="match status" value="1"/>
</dbReference>
<comment type="caution">
    <text evidence="5">The sequence shown here is derived from an EMBL/GenBank/DDBJ whole genome shotgun (WGS) entry which is preliminary data.</text>
</comment>
<name>A0A9D1KT62_9FIRM</name>
<dbReference type="SUPFAM" id="SSF102405">
    <property type="entry name" value="MCP/YpsA-like"/>
    <property type="match status" value="1"/>
</dbReference>
<evidence type="ECO:0000313" key="6">
    <source>
        <dbReference type="Proteomes" id="UP000824160"/>
    </source>
</evidence>
<evidence type="ECO:0000313" key="5">
    <source>
        <dbReference type="EMBL" id="HIT94887.1"/>
    </source>
</evidence>
<feature type="domain" description="Smf/DprA SLOG" evidence="3">
    <location>
        <begin position="10"/>
        <end position="221"/>
    </location>
</feature>
<accession>A0A9D1KT62</accession>
<protein>
    <submittedName>
        <fullName evidence="5">DNA-protecting protein DprA</fullName>
    </submittedName>
</protein>
<dbReference type="InterPro" id="IPR041614">
    <property type="entry name" value="DprA_WH"/>
</dbReference>
<gene>
    <name evidence="5" type="ORF">IAC43_06845</name>
</gene>
<dbReference type="EMBL" id="DVLW01000189">
    <property type="protein sequence ID" value="HIT94887.1"/>
    <property type="molecule type" value="Genomic_DNA"/>
</dbReference>
<dbReference type="InterPro" id="IPR003488">
    <property type="entry name" value="DprA"/>
</dbReference>
<dbReference type="InterPro" id="IPR057666">
    <property type="entry name" value="DrpA_SLOG"/>
</dbReference>